<evidence type="ECO:0000313" key="2">
    <source>
        <dbReference type="Proteomes" id="UP000662314"/>
    </source>
</evidence>
<dbReference type="EMBL" id="JAECZA010000037">
    <property type="protein sequence ID" value="MBH8573578.1"/>
    <property type="molecule type" value="Genomic_DNA"/>
</dbReference>
<accession>A0A8J7I4H7</accession>
<sequence>MLISRRFFLGWSLGSAAGITLSSIRKVQAVKQPQHLKDALILLNGLHQKNNKYQHEPTLVSWKGIAGAKDYISKADCSGFLNKLLSHSYGWTPEFFQRWMDTQRPLAKNYYNSIINQNRFQKIIKLGQIQAGDIIAIKYSEGEDNTGHVLLVVESPTQRLFSKPVVPNTKQWSIKVIDQSRSGHGKTDTRYQADGSFHDGLGQGVLRLYSNQAQEIVGYTWSTFANSQYYSWNERHFAIGRLNY</sequence>
<protein>
    <submittedName>
        <fullName evidence="1">Uncharacterized protein</fullName>
    </submittedName>
</protein>
<dbReference type="PROSITE" id="PS51318">
    <property type="entry name" value="TAT"/>
    <property type="match status" value="1"/>
</dbReference>
<reference evidence="1 2" key="1">
    <citation type="journal article" date="2021" name="Int. J. Syst. Evol. Microbiol.">
        <title>Amazonocrinis nigriterrae gen. nov., sp. nov., Atlanticothrix silvestris gen. nov., sp. nov. and Dendronalium phyllosphericum gen. nov., sp. nov., nostocacean cyanobacteria from Brazilian environments.</title>
        <authorList>
            <person name="Alvarenga D.O."/>
            <person name="Andreote A.P.D."/>
            <person name="Branco L.H.Z."/>
            <person name="Delbaje E."/>
            <person name="Cruz R.B."/>
            <person name="Varani A.M."/>
            <person name="Fiore M.F."/>
        </authorList>
    </citation>
    <scope>NUCLEOTIDE SEQUENCE [LARGE SCALE GENOMIC DNA]</scope>
    <source>
        <strain evidence="1 2">CENA369</strain>
    </source>
</reference>
<keyword evidence="2" id="KW-1185">Reference proteome</keyword>
<dbReference type="InterPro" id="IPR006311">
    <property type="entry name" value="TAT_signal"/>
</dbReference>
<organism evidence="1 2">
    <name type="scientific">Dendronalium phyllosphericum CENA369</name>
    <dbReference type="NCBI Taxonomy" id="1725256"/>
    <lineage>
        <taxon>Bacteria</taxon>
        <taxon>Bacillati</taxon>
        <taxon>Cyanobacteriota</taxon>
        <taxon>Cyanophyceae</taxon>
        <taxon>Nostocales</taxon>
        <taxon>Nostocaceae</taxon>
        <taxon>Dendronalium</taxon>
        <taxon>Dendronalium phyllosphericum</taxon>
    </lineage>
</organism>
<dbReference type="Proteomes" id="UP000662314">
    <property type="component" value="Unassembled WGS sequence"/>
</dbReference>
<evidence type="ECO:0000313" key="1">
    <source>
        <dbReference type="EMBL" id="MBH8573578.1"/>
    </source>
</evidence>
<dbReference type="AlphaFoldDB" id="A0A8J7I4H7"/>
<dbReference type="RefSeq" id="WP_214432398.1">
    <property type="nucleotide sequence ID" value="NZ_CAWPUQ010000200.1"/>
</dbReference>
<name>A0A8J7I4H7_9NOST</name>
<proteinExistence type="predicted"/>
<gene>
    <name evidence="1" type="ORF">I8752_11240</name>
</gene>
<comment type="caution">
    <text evidence="1">The sequence shown here is derived from an EMBL/GenBank/DDBJ whole genome shotgun (WGS) entry which is preliminary data.</text>
</comment>